<dbReference type="PANTHER" id="PTHR22916">
    <property type="entry name" value="GLYCOSYLTRANSFERASE"/>
    <property type="match status" value="1"/>
</dbReference>
<dbReference type="Pfam" id="PF00535">
    <property type="entry name" value="Glycos_transf_2"/>
    <property type="match status" value="1"/>
</dbReference>
<dbReference type="GO" id="GO:0016758">
    <property type="term" value="F:hexosyltransferase activity"/>
    <property type="evidence" value="ECO:0007669"/>
    <property type="project" value="UniProtKB-ARBA"/>
</dbReference>
<dbReference type="CDD" id="cd00761">
    <property type="entry name" value="Glyco_tranf_GTA_type"/>
    <property type="match status" value="1"/>
</dbReference>
<evidence type="ECO:0000256" key="1">
    <source>
        <dbReference type="ARBA" id="ARBA00022676"/>
    </source>
</evidence>
<evidence type="ECO:0000256" key="2">
    <source>
        <dbReference type="ARBA" id="ARBA00022679"/>
    </source>
</evidence>
<evidence type="ECO:0000259" key="3">
    <source>
        <dbReference type="Pfam" id="PF00535"/>
    </source>
</evidence>
<proteinExistence type="predicted"/>
<gene>
    <name evidence="4" type="primary">epsJ_6</name>
    <name evidence="4" type="ORF">AMLFYP55_01311</name>
</gene>
<keyword evidence="2 4" id="KW-0808">Transferase</keyword>
<dbReference type="PANTHER" id="PTHR22916:SF51">
    <property type="entry name" value="GLYCOSYLTRANSFERASE EPSH-RELATED"/>
    <property type="match status" value="1"/>
</dbReference>
<dbReference type="InterPro" id="IPR029044">
    <property type="entry name" value="Nucleotide-diphossugar_trans"/>
</dbReference>
<dbReference type="EC" id="2.4.-.-" evidence="4"/>
<dbReference type="AlphaFoldDB" id="A0A6N2V3K6"/>
<dbReference type="OrthoDB" id="396512at2"/>
<evidence type="ECO:0000313" key="4">
    <source>
        <dbReference type="EMBL" id="VYT25285.1"/>
    </source>
</evidence>
<sequence>MSVSIVVPCYNVAPYVEECLESLVNQSLQDLEIICVNDGSTDATPALLDAWARRDGRIRVIHRENGGQASARNVGMDTAAGEYVGFVDPDDYVEHAMYARLVEESRRHGADVTACGYTSFSDGDGSVLEELSWSPAAGVEKEVQSSMARAGSVWERMDVVTCNKLYRRDFLNRHGLRFETSFRSMEDDVLWLMALAHASCLAVIPDRLYWYRRRRRGSVSQMLEEQDRPLLLVAERLLHATAYWKKCGWLESGLERGWVLRALRHYLLVRLLNPGQPLPQLSEEEWGRLRGKCREWFALAGEAEAFRTLGKWDFALCRMLASPPEHPGFLSRAWWKLLSRCRGRRGRYYRLKGKLSSCGGGK</sequence>
<dbReference type="SUPFAM" id="SSF53448">
    <property type="entry name" value="Nucleotide-diphospho-sugar transferases"/>
    <property type="match status" value="1"/>
</dbReference>
<dbReference type="EMBL" id="CACRSS010000021">
    <property type="protein sequence ID" value="VYT25285.1"/>
    <property type="molecule type" value="Genomic_DNA"/>
</dbReference>
<protein>
    <submittedName>
        <fullName evidence="4">Putative glycosyltransferase EpsJ</fullName>
        <ecNumber evidence="4">2.4.-.-</ecNumber>
    </submittedName>
</protein>
<feature type="domain" description="Glycosyltransferase 2-like" evidence="3">
    <location>
        <begin position="4"/>
        <end position="173"/>
    </location>
</feature>
<dbReference type="RefSeq" id="WP_102721112.1">
    <property type="nucleotide sequence ID" value="NZ_CACRSS010000021.1"/>
</dbReference>
<reference evidence="4" key="1">
    <citation type="submission" date="2019-11" db="EMBL/GenBank/DDBJ databases">
        <authorList>
            <person name="Feng L."/>
        </authorList>
    </citation>
    <scope>NUCLEOTIDE SEQUENCE</scope>
    <source>
        <strain evidence="4">AMuciniphilaLFYP55</strain>
    </source>
</reference>
<name>A0A6N2V3K6_9BACT</name>
<keyword evidence="1 4" id="KW-0328">Glycosyltransferase</keyword>
<organism evidence="4">
    <name type="scientific">Akkermansia muciniphila</name>
    <dbReference type="NCBI Taxonomy" id="239935"/>
    <lineage>
        <taxon>Bacteria</taxon>
        <taxon>Pseudomonadati</taxon>
        <taxon>Verrucomicrobiota</taxon>
        <taxon>Verrucomicrobiia</taxon>
        <taxon>Verrucomicrobiales</taxon>
        <taxon>Akkermansiaceae</taxon>
        <taxon>Akkermansia</taxon>
    </lineage>
</organism>
<dbReference type="Gene3D" id="3.90.550.10">
    <property type="entry name" value="Spore Coat Polysaccharide Biosynthesis Protein SpsA, Chain A"/>
    <property type="match status" value="1"/>
</dbReference>
<accession>A0A6N2V3K6</accession>
<dbReference type="InterPro" id="IPR001173">
    <property type="entry name" value="Glyco_trans_2-like"/>
</dbReference>